<proteinExistence type="predicted"/>
<dbReference type="PANTHER" id="PTHR11732">
    <property type="entry name" value="ALDO/KETO REDUCTASE"/>
    <property type="match status" value="1"/>
</dbReference>
<sequence>MQYPPRLGFGTWQAPPEAVQAAVETALMVGYRHIDCAYVYQNEEAIGRAFGKIFKDASSGIKREDVWITSKLWNYNHNPERVREQCKKTMSDLQVDYLDLFLIHWPLAFVHNEDGNLFPKDANGRAILEKVPLADTWKAMEQLVEEGLVKHIGVSNYTVPLLADLLNYAKIKPLVNQIEVHPWNPNDATVKFCLDNGIGVTAYSPMGGSYADPSDPSGVQKNVILECKTLKAMAEAKGTSPHCVALAWHLKKWNSPMYSIIPKSQTPARVEANFKCTDLQLSNDDMDAINKIHLEKGIRFCDPACFWKIPLFD</sequence>
<evidence type="ECO:0000313" key="5">
    <source>
        <dbReference type="EMBL" id="KWX12544.1"/>
    </source>
</evidence>
<comment type="caution">
    <text evidence="5">The sequence shown here is derived from an EMBL/GenBank/DDBJ whole genome shotgun (WGS) entry which is preliminary data.</text>
</comment>
<evidence type="ECO:0000256" key="1">
    <source>
        <dbReference type="PIRSR" id="PIRSR000097-1"/>
    </source>
</evidence>
<dbReference type="VEuPathDB" id="GiardiaDB:QR46_3467"/>
<dbReference type="PROSITE" id="PS00062">
    <property type="entry name" value="ALDOKETO_REDUCTASE_2"/>
    <property type="match status" value="1"/>
</dbReference>
<evidence type="ECO:0000259" key="4">
    <source>
        <dbReference type="Pfam" id="PF00248"/>
    </source>
</evidence>
<dbReference type="GO" id="GO:0016491">
    <property type="term" value="F:oxidoreductase activity"/>
    <property type="evidence" value="ECO:0007669"/>
    <property type="project" value="InterPro"/>
</dbReference>
<dbReference type="PIRSF" id="PIRSF000097">
    <property type="entry name" value="AKR"/>
    <property type="match status" value="1"/>
</dbReference>
<dbReference type="InterPro" id="IPR036812">
    <property type="entry name" value="NAD(P)_OxRdtase_dom_sf"/>
</dbReference>
<evidence type="ECO:0000313" key="6">
    <source>
        <dbReference type="Proteomes" id="UP000070089"/>
    </source>
</evidence>
<dbReference type="FunFam" id="3.20.20.100:FF:000071">
    <property type="entry name" value="Aldose reductase"/>
    <property type="match status" value="1"/>
</dbReference>
<dbReference type="InterPro" id="IPR018170">
    <property type="entry name" value="Aldo/ket_reductase_CS"/>
</dbReference>
<feature type="active site" description="Proton donor" evidence="1">
    <location>
        <position position="40"/>
    </location>
</feature>
<dbReference type="PRINTS" id="PR00069">
    <property type="entry name" value="ALDKETRDTASE"/>
</dbReference>
<dbReference type="InterPro" id="IPR023210">
    <property type="entry name" value="NADP_OxRdtase_dom"/>
</dbReference>
<organism evidence="5 6">
    <name type="scientific">Giardia duodenalis assemblage B</name>
    <dbReference type="NCBI Taxonomy" id="1394984"/>
    <lineage>
        <taxon>Eukaryota</taxon>
        <taxon>Metamonada</taxon>
        <taxon>Diplomonadida</taxon>
        <taxon>Hexamitidae</taxon>
        <taxon>Giardiinae</taxon>
        <taxon>Giardia</taxon>
    </lineage>
</organism>
<protein>
    <submittedName>
        <fullName evidence="5">Aldose reductase</fullName>
    </submittedName>
</protein>
<dbReference type="OrthoDB" id="416253at2759"/>
<dbReference type="PROSITE" id="PS00798">
    <property type="entry name" value="ALDOKETO_REDUCTASE_1"/>
    <property type="match status" value="1"/>
</dbReference>
<feature type="binding site" evidence="2">
    <location>
        <position position="104"/>
    </location>
    <ligand>
        <name>substrate</name>
    </ligand>
</feature>
<dbReference type="Gene3D" id="3.20.20.100">
    <property type="entry name" value="NADP-dependent oxidoreductase domain"/>
    <property type="match status" value="1"/>
</dbReference>
<gene>
    <name evidence="5" type="ORF">QR46_3467</name>
</gene>
<name>A0A132NR43_GIAIN</name>
<dbReference type="CDD" id="cd19128">
    <property type="entry name" value="AKR_GlAR-like"/>
    <property type="match status" value="1"/>
</dbReference>
<dbReference type="EMBL" id="JXTI01000111">
    <property type="protein sequence ID" value="KWX12544.1"/>
    <property type="molecule type" value="Genomic_DNA"/>
</dbReference>
<feature type="domain" description="NADP-dependent oxidoreductase" evidence="4">
    <location>
        <begin position="6"/>
        <end position="292"/>
    </location>
</feature>
<feature type="site" description="Lowers pKa of active site Tyr" evidence="3">
    <location>
        <position position="71"/>
    </location>
</feature>
<dbReference type="AlphaFoldDB" id="A0A132NR43"/>
<evidence type="ECO:0000256" key="3">
    <source>
        <dbReference type="PIRSR" id="PIRSR000097-3"/>
    </source>
</evidence>
<reference evidence="5 6" key="1">
    <citation type="journal article" date="2015" name="Mol. Biochem. Parasitol.">
        <title>Identification of polymorphic genes for use in assemblage B genotyping assays through comparative genomics of multiple assemblage B Giardia duodenalis isolates.</title>
        <authorList>
            <person name="Wielinga C."/>
            <person name="Thompson R.C."/>
            <person name="Monis P."/>
            <person name="Ryan U."/>
        </authorList>
    </citation>
    <scope>NUCLEOTIDE SEQUENCE [LARGE SCALE GENOMIC DNA]</scope>
    <source>
        <strain evidence="5 6">BAH15c1</strain>
    </source>
</reference>
<evidence type="ECO:0000256" key="2">
    <source>
        <dbReference type="PIRSR" id="PIRSR000097-2"/>
    </source>
</evidence>
<dbReference type="InterPro" id="IPR020471">
    <property type="entry name" value="AKR"/>
</dbReference>
<dbReference type="Pfam" id="PF00248">
    <property type="entry name" value="Aldo_ket_red"/>
    <property type="match status" value="1"/>
</dbReference>
<dbReference type="Proteomes" id="UP000070089">
    <property type="component" value="Unassembled WGS sequence"/>
</dbReference>
<accession>A0A132NR43</accession>
<dbReference type="SUPFAM" id="SSF51430">
    <property type="entry name" value="NAD(P)-linked oxidoreductase"/>
    <property type="match status" value="1"/>
</dbReference>